<evidence type="ECO:0000256" key="9">
    <source>
        <dbReference type="ARBA" id="ARBA00023277"/>
    </source>
</evidence>
<dbReference type="NCBIfam" id="TIGR01449">
    <property type="entry name" value="PGP_bact"/>
    <property type="match status" value="1"/>
</dbReference>
<reference evidence="11 12" key="1">
    <citation type="submission" date="2020-08" db="EMBL/GenBank/DDBJ databases">
        <title>Genomic Encyclopedia of Type Strains, Phase IV (KMG-IV): sequencing the most valuable type-strain genomes for metagenomic binning, comparative biology and taxonomic classification.</title>
        <authorList>
            <person name="Goeker M."/>
        </authorList>
    </citation>
    <scope>NUCLEOTIDE SEQUENCE [LARGE SCALE GENOMIC DNA]</scope>
    <source>
        <strain evidence="11 12">DSM 16268</strain>
    </source>
</reference>
<dbReference type="GO" id="GO:0046872">
    <property type="term" value="F:metal ion binding"/>
    <property type="evidence" value="ECO:0007669"/>
    <property type="project" value="UniProtKB-KW"/>
</dbReference>
<dbReference type="Gene3D" id="1.10.150.240">
    <property type="entry name" value="Putative phosphatase, domain 2"/>
    <property type="match status" value="1"/>
</dbReference>
<dbReference type="PRINTS" id="PR00413">
    <property type="entry name" value="HADHALOGNASE"/>
</dbReference>
<comment type="caution">
    <text evidence="11">The sequence shown here is derived from an EMBL/GenBank/DDBJ whole genome shotgun (WGS) entry which is preliminary data.</text>
</comment>
<protein>
    <recommendedName>
        <fullName evidence="5 10">Phosphoglycolate phosphatase</fullName>
        <shortName evidence="10">PGP</shortName>
        <shortName evidence="10">PGPase</shortName>
        <ecNumber evidence="5 10">3.1.3.18</ecNumber>
    </recommendedName>
</protein>
<dbReference type="Gene3D" id="3.40.50.1000">
    <property type="entry name" value="HAD superfamily/HAD-like"/>
    <property type="match status" value="1"/>
</dbReference>
<dbReference type="GO" id="GO:0008967">
    <property type="term" value="F:phosphoglycolate phosphatase activity"/>
    <property type="evidence" value="ECO:0007669"/>
    <property type="project" value="UniProtKB-UniRule"/>
</dbReference>
<dbReference type="NCBIfam" id="TIGR01509">
    <property type="entry name" value="HAD-SF-IA-v3"/>
    <property type="match status" value="1"/>
</dbReference>
<dbReference type="EMBL" id="JACHOO010000001">
    <property type="protein sequence ID" value="MBB5751071.1"/>
    <property type="molecule type" value="Genomic_DNA"/>
</dbReference>
<dbReference type="InterPro" id="IPR041492">
    <property type="entry name" value="HAD_2"/>
</dbReference>
<dbReference type="SFLD" id="SFLDG01135">
    <property type="entry name" value="C1.5.6:_HAD__Beta-PGM__Phospha"/>
    <property type="match status" value="1"/>
</dbReference>
<comment type="catalytic activity">
    <reaction evidence="1 10">
        <text>2-phosphoglycolate + H2O = glycolate + phosphate</text>
        <dbReference type="Rhea" id="RHEA:14369"/>
        <dbReference type="ChEBI" id="CHEBI:15377"/>
        <dbReference type="ChEBI" id="CHEBI:29805"/>
        <dbReference type="ChEBI" id="CHEBI:43474"/>
        <dbReference type="ChEBI" id="CHEBI:58033"/>
        <dbReference type="EC" id="3.1.3.18"/>
    </reaction>
</comment>
<dbReference type="InterPro" id="IPR023214">
    <property type="entry name" value="HAD_sf"/>
</dbReference>
<accession>A0A7W9CT62</accession>
<dbReference type="InterPro" id="IPR037512">
    <property type="entry name" value="PGPase_prok"/>
</dbReference>
<keyword evidence="6 10" id="KW-0479">Metal-binding</keyword>
<organism evidence="11 12">
    <name type="scientific">Prosthecomicrobium pneumaticum</name>
    <dbReference type="NCBI Taxonomy" id="81895"/>
    <lineage>
        <taxon>Bacteria</taxon>
        <taxon>Pseudomonadati</taxon>
        <taxon>Pseudomonadota</taxon>
        <taxon>Alphaproteobacteria</taxon>
        <taxon>Hyphomicrobiales</taxon>
        <taxon>Kaistiaceae</taxon>
        <taxon>Prosthecomicrobium</taxon>
    </lineage>
</organism>
<dbReference type="AlphaFoldDB" id="A0A7W9CT62"/>
<comment type="cofactor">
    <cofactor evidence="2 10">
        <name>Mg(2+)</name>
        <dbReference type="ChEBI" id="CHEBI:18420"/>
    </cofactor>
</comment>
<dbReference type="GO" id="GO:0006281">
    <property type="term" value="P:DNA repair"/>
    <property type="evidence" value="ECO:0007669"/>
    <property type="project" value="TreeGrafter"/>
</dbReference>
<evidence type="ECO:0000256" key="3">
    <source>
        <dbReference type="ARBA" id="ARBA00004818"/>
    </source>
</evidence>
<evidence type="ECO:0000256" key="5">
    <source>
        <dbReference type="ARBA" id="ARBA00013078"/>
    </source>
</evidence>
<evidence type="ECO:0000256" key="6">
    <source>
        <dbReference type="ARBA" id="ARBA00022723"/>
    </source>
</evidence>
<dbReference type="EC" id="3.1.3.18" evidence="5 10"/>
<comment type="similarity">
    <text evidence="4 10">Belongs to the HAD-like hydrolase superfamily. CbbY/CbbZ/Gph/YieH family.</text>
</comment>
<dbReference type="PANTHER" id="PTHR43434">
    <property type="entry name" value="PHOSPHOGLYCOLATE PHOSPHATASE"/>
    <property type="match status" value="1"/>
</dbReference>
<dbReference type="GO" id="GO:0005829">
    <property type="term" value="C:cytosol"/>
    <property type="evidence" value="ECO:0007669"/>
    <property type="project" value="TreeGrafter"/>
</dbReference>
<dbReference type="GO" id="GO:0005975">
    <property type="term" value="P:carbohydrate metabolic process"/>
    <property type="evidence" value="ECO:0007669"/>
    <property type="project" value="InterPro"/>
</dbReference>
<dbReference type="UniPathway" id="UPA00865">
    <property type="reaction ID" value="UER00834"/>
</dbReference>
<feature type="binding site" evidence="10">
    <location>
        <position position="171"/>
    </location>
    <ligand>
        <name>Mg(2+)</name>
        <dbReference type="ChEBI" id="CHEBI:18420"/>
    </ligand>
</feature>
<keyword evidence="7 10" id="KW-0378">Hydrolase</keyword>
<keyword evidence="8 10" id="KW-0460">Magnesium</keyword>
<sequence>MTSPILVFDLDGTLVDTADDLVATLNVVLEEAGLGGVTGAQTRAMVGHGARVLIERALAAKGAERAPDEVDALLARYIKHYGANIAVASRPFPGVEAALDRFSARGFALAVCTNKLEHLSLRLLDALGLSPRFAAICGADTFAVRKPDPLMLTETIRRAGGDAARAVMIGDSATDIDTARAAGIPVVAVDFGYTPVPVTELSPDVVISHYDALDDAVAKVLA</sequence>
<feature type="binding site" evidence="10">
    <location>
        <position position="11"/>
    </location>
    <ligand>
        <name>Mg(2+)</name>
        <dbReference type="ChEBI" id="CHEBI:18420"/>
    </ligand>
</feature>
<feature type="active site" description="Nucleophile" evidence="10">
    <location>
        <position position="9"/>
    </location>
</feature>
<comment type="function">
    <text evidence="10">Specifically catalyzes the dephosphorylation of 2-phosphoglycolate. Is involved in the dissimilation of the intracellular 2-phosphoglycolate formed during the DNA repair of 3'-phosphoglycolate ends, a major class of DNA lesions induced by oxidative stress.</text>
</comment>
<evidence type="ECO:0000256" key="1">
    <source>
        <dbReference type="ARBA" id="ARBA00000830"/>
    </source>
</evidence>
<evidence type="ECO:0000256" key="10">
    <source>
        <dbReference type="HAMAP-Rule" id="MF_00495"/>
    </source>
</evidence>
<keyword evidence="12" id="KW-1185">Reference proteome</keyword>
<dbReference type="SFLD" id="SFLDG01129">
    <property type="entry name" value="C1.5:_HAD__Beta-PGM__Phosphata"/>
    <property type="match status" value="1"/>
</dbReference>
<dbReference type="InterPro" id="IPR006439">
    <property type="entry name" value="HAD-SF_hydro_IA"/>
</dbReference>
<dbReference type="SFLD" id="SFLDS00003">
    <property type="entry name" value="Haloacid_Dehalogenase"/>
    <property type="match status" value="1"/>
</dbReference>
<evidence type="ECO:0000256" key="7">
    <source>
        <dbReference type="ARBA" id="ARBA00022801"/>
    </source>
</evidence>
<dbReference type="FunFam" id="3.40.50.1000:FF:000022">
    <property type="entry name" value="Phosphoglycolate phosphatase"/>
    <property type="match status" value="1"/>
</dbReference>
<name>A0A7W9CT62_9HYPH</name>
<dbReference type="NCBIfam" id="TIGR01549">
    <property type="entry name" value="HAD-SF-IA-v1"/>
    <property type="match status" value="1"/>
</dbReference>
<dbReference type="SUPFAM" id="SSF56784">
    <property type="entry name" value="HAD-like"/>
    <property type="match status" value="1"/>
</dbReference>
<dbReference type="GO" id="GO:0046295">
    <property type="term" value="P:glycolate biosynthetic process"/>
    <property type="evidence" value="ECO:0007669"/>
    <property type="project" value="UniProtKB-UniRule"/>
</dbReference>
<proteinExistence type="inferred from homology"/>
<dbReference type="InterPro" id="IPR036412">
    <property type="entry name" value="HAD-like_sf"/>
</dbReference>
<dbReference type="Proteomes" id="UP000523821">
    <property type="component" value="Unassembled WGS sequence"/>
</dbReference>
<dbReference type="InterPro" id="IPR023198">
    <property type="entry name" value="PGP-like_dom2"/>
</dbReference>
<keyword evidence="9 10" id="KW-0119">Carbohydrate metabolism</keyword>
<comment type="pathway">
    <text evidence="3 10">Organic acid metabolism; glycolate biosynthesis; glycolate from 2-phosphoglycolate: step 1/1.</text>
</comment>
<dbReference type="CDD" id="cd07512">
    <property type="entry name" value="HAD_PGPase"/>
    <property type="match status" value="1"/>
</dbReference>
<gene>
    <name evidence="11" type="ORF">GGQ63_000114</name>
</gene>
<evidence type="ECO:0000256" key="8">
    <source>
        <dbReference type="ARBA" id="ARBA00022842"/>
    </source>
</evidence>
<dbReference type="PANTHER" id="PTHR43434:SF1">
    <property type="entry name" value="PHOSPHOGLYCOLATE PHOSPHATASE"/>
    <property type="match status" value="1"/>
</dbReference>
<dbReference type="RefSeq" id="WP_183851656.1">
    <property type="nucleotide sequence ID" value="NZ_JACHOO010000001.1"/>
</dbReference>
<evidence type="ECO:0000256" key="2">
    <source>
        <dbReference type="ARBA" id="ARBA00001946"/>
    </source>
</evidence>
<evidence type="ECO:0000313" key="12">
    <source>
        <dbReference type="Proteomes" id="UP000523821"/>
    </source>
</evidence>
<feature type="binding site" evidence="10">
    <location>
        <position position="9"/>
    </location>
    <ligand>
        <name>Mg(2+)</name>
        <dbReference type="ChEBI" id="CHEBI:18420"/>
    </ligand>
</feature>
<dbReference type="InterPro" id="IPR050155">
    <property type="entry name" value="HAD-like_hydrolase_sf"/>
</dbReference>
<dbReference type="Pfam" id="PF13419">
    <property type="entry name" value="HAD_2"/>
    <property type="match status" value="1"/>
</dbReference>
<dbReference type="HAMAP" id="MF_00495">
    <property type="entry name" value="GPH_hydrolase_bact"/>
    <property type="match status" value="1"/>
</dbReference>
<evidence type="ECO:0000313" key="11">
    <source>
        <dbReference type="EMBL" id="MBB5751071.1"/>
    </source>
</evidence>
<evidence type="ECO:0000256" key="4">
    <source>
        <dbReference type="ARBA" id="ARBA00006171"/>
    </source>
</evidence>